<dbReference type="Proteomes" id="UP000008549">
    <property type="component" value="Unassembled WGS sequence"/>
</dbReference>
<evidence type="ECO:0000313" key="4">
    <source>
        <dbReference type="WormBase" id="CBG25042"/>
    </source>
</evidence>
<organism evidence="2 3">
    <name type="scientific">Caenorhabditis briggsae</name>
    <dbReference type="NCBI Taxonomy" id="6238"/>
    <lineage>
        <taxon>Eukaryota</taxon>
        <taxon>Metazoa</taxon>
        <taxon>Ecdysozoa</taxon>
        <taxon>Nematoda</taxon>
        <taxon>Chromadorea</taxon>
        <taxon>Rhabditida</taxon>
        <taxon>Rhabditina</taxon>
        <taxon>Rhabditomorpha</taxon>
        <taxon>Rhabditoidea</taxon>
        <taxon>Rhabditidae</taxon>
        <taxon>Peloderinae</taxon>
        <taxon>Caenorhabditis</taxon>
    </lineage>
</organism>
<protein>
    <submittedName>
        <fullName evidence="2">Protein CBG25042</fullName>
    </submittedName>
</protein>
<dbReference type="PANTHER" id="PTHR37439:SF1">
    <property type="entry name" value="PROTEIN CBG18706"/>
    <property type="match status" value="1"/>
</dbReference>
<feature type="compositionally biased region" description="Basic residues" evidence="1">
    <location>
        <begin position="179"/>
        <end position="197"/>
    </location>
</feature>
<evidence type="ECO:0000256" key="1">
    <source>
        <dbReference type="SAM" id="MobiDB-lite"/>
    </source>
</evidence>
<dbReference type="eggNOG" id="ENOG502TI18">
    <property type="taxonomic scope" value="Eukaryota"/>
</dbReference>
<dbReference type="GeneID" id="8590682"/>
<feature type="compositionally biased region" description="Basic and acidic residues" evidence="1">
    <location>
        <begin position="98"/>
        <end position="114"/>
    </location>
</feature>
<proteinExistence type="predicted"/>
<dbReference type="PANTHER" id="PTHR37439">
    <property type="entry name" value="PROTEIN CBG25991-RELATED"/>
    <property type="match status" value="1"/>
</dbReference>
<dbReference type="WormBase" id="CBG25042">
    <property type="protein sequence ID" value="CBP32552"/>
    <property type="gene ID" value="WBGene00043008"/>
</dbReference>
<dbReference type="KEGG" id="cbr:CBG_25042"/>
<reference evidence="2 3" key="2">
    <citation type="journal article" date="2011" name="PLoS Genet.">
        <title>Caenorhabditis briggsae recombinant inbred line genotypes reveal inter-strain incompatibility and the evolution of recombination.</title>
        <authorList>
            <person name="Ross J.A."/>
            <person name="Koboldt D.C."/>
            <person name="Staisch J.E."/>
            <person name="Chamberlin H.M."/>
            <person name="Gupta B.P."/>
            <person name="Miller R.D."/>
            <person name="Baird S.E."/>
            <person name="Haag E.S."/>
        </authorList>
    </citation>
    <scope>NUCLEOTIDE SEQUENCE [LARGE SCALE GENOMIC DNA]</scope>
    <source>
        <strain evidence="2 3">AF16</strain>
    </source>
</reference>
<evidence type="ECO:0000313" key="3">
    <source>
        <dbReference type="Proteomes" id="UP000008549"/>
    </source>
</evidence>
<dbReference type="CTD" id="8590682"/>
<feature type="region of interest" description="Disordered" evidence="1">
    <location>
        <begin position="173"/>
        <end position="197"/>
    </location>
</feature>
<sequence length="197" mass="22782">MTSTQFPRIPKNWNPSQKCCRTAEKSINPIENKRNDCSSVSVTQPSRLSYRWLFCDSKPRKNRCKPLFPFQDDPPPPRPRPRPPPAVIIKQPRRPPPRSRDSDRSTKPVKEKKINVSMPKPSKRILIENSGKKNFSFKFTAEPKMKTRECNDNETVEETPSEWGNIDASFVVSNSQEKWKKKSPARAKKAKKSRPHS</sequence>
<dbReference type="HOGENOM" id="CLU_1385283_0_0_1"/>
<accession>A8WM06</accession>
<dbReference type="RefSeq" id="XP_045091443.1">
    <property type="nucleotide sequence ID" value="XM_045240925.1"/>
</dbReference>
<gene>
    <name evidence="2 4" type="ORF">CBG25042</name>
    <name evidence="2" type="ORF">CBG_25042</name>
</gene>
<name>A8WM06_CAEBR</name>
<reference evidence="2 3" key="1">
    <citation type="journal article" date="2003" name="PLoS Biol.">
        <title>The genome sequence of Caenorhabditis briggsae: a platform for comparative genomics.</title>
        <authorList>
            <person name="Stein L.D."/>
            <person name="Bao Z."/>
            <person name="Blasiar D."/>
            <person name="Blumenthal T."/>
            <person name="Brent M.R."/>
            <person name="Chen N."/>
            <person name="Chinwalla A."/>
            <person name="Clarke L."/>
            <person name="Clee C."/>
            <person name="Coghlan A."/>
            <person name="Coulson A."/>
            <person name="D'Eustachio P."/>
            <person name="Fitch D.H."/>
            <person name="Fulton L.A."/>
            <person name="Fulton R.E."/>
            <person name="Griffiths-Jones S."/>
            <person name="Harris T.W."/>
            <person name="Hillier L.W."/>
            <person name="Kamath R."/>
            <person name="Kuwabara P.E."/>
            <person name="Mardis E.R."/>
            <person name="Marra M.A."/>
            <person name="Miner T.L."/>
            <person name="Minx P."/>
            <person name="Mullikin J.C."/>
            <person name="Plumb R.W."/>
            <person name="Rogers J."/>
            <person name="Schein J.E."/>
            <person name="Sohrmann M."/>
            <person name="Spieth J."/>
            <person name="Stajich J.E."/>
            <person name="Wei C."/>
            <person name="Willey D."/>
            <person name="Wilson R.K."/>
            <person name="Durbin R."/>
            <person name="Waterston R.H."/>
        </authorList>
    </citation>
    <scope>NUCLEOTIDE SEQUENCE [LARGE SCALE GENOMIC DNA]</scope>
    <source>
        <strain evidence="2 3">AF16</strain>
    </source>
</reference>
<feature type="region of interest" description="Disordered" evidence="1">
    <location>
        <begin position="1"/>
        <end position="20"/>
    </location>
</feature>
<feature type="region of interest" description="Disordered" evidence="1">
    <location>
        <begin position="59"/>
        <end position="129"/>
    </location>
</feature>
<keyword evidence="3" id="KW-1185">Reference proteome</keyword>
<evidence type="ECO:0000313" key="2">
    <source>
        <dbReference type="EMBL" id="CAP21505.2"/>
    </source>
</evidence>
<feature type="compositionally biased region" description="Pro residues" evidence="1">
    <location>
        <begin position="72"/>
        <end position="86"/>
    </location>
</feature>
<dbReference type="AlphaFoldDB" id="A8WM06"/>
<dbReference type="EMBL" id="HE601152">
    <property type="protein sequence ID" value="CAP21505.2"/>
    <property type="molecule type" value="Genomic_DNA"/>
</dbReference>